<dbReference type="InterPro" id="IPR036388">
    <property type="entry name" value="WH-like_DNA-bd_sf"/>
</dbReference>
<keyword evidence="1" id="KW-0805">Transcription regulation</keyword>
<evidence type="ECO:0000256" key="3">
    <source>
        <dbReference type="ARBA" id="ARBA00023163"/>
    </source>
</evidence>
<reference evidence="6 7" key="1">
    <citation type="submission" date="2018-03" db="EMBL/GenBank/DDBJ databases">
        <title>Genomic Encyclopedia of Archaeal and Bacterial Type Strains, Phase II (KMG-II): from individual species to whole genera.</title>
        <authorList>
            <person name="Goeker M."/>
        </authorList>
    </citation>
    <scope>NUCLEOTIDE SEQUENCE [LARGE SCALE GENOMIC DNA]</scope>
    <source>
        <strain evidence="6 7">DSM 45211</strain>
    </source>
</reference>
<evidence type="ECO:0000313" key="6">
    <source>
        <dbReference type="EMBL" id="PSL05362.1"/>
    </source>
</evidence>
<protein>
    <submittedName>
        <fullName evidence="6">MarR family protein</fullName>
    </submittedName>
</protein>
<dbReference type="GO" id="GO:0003677">
    <property type="term" value="F:DNA binding"/>
    <property type="evidence" value="ECO:0007669"/>
    <property type="project" value="UniProtKB-KW"/>
</dbReference>
<sequence length="176" mass="20026">MSETAPSRDDELLKFVEQFAFVLVDAGMARMPARVFAYVLADDAEKYTANELAEGLQVSPAAISGAVRALVQGGLLAKEREPGSRADHYRIYDDDVWSHIMMQRLPLLSRYETILEHGIERIGPGQGANRLAETLDYIRFTREEFTQMQKRWQQRRAEKFGDGTTKRSEVGQQTDR</sequence>
<dbReference type="GO" id="GO:0003700">
    <property type="term" value="F:DNA-binding transcription factor activity"/>
    <property type="evidence" value="ECO:0007669"/>
    <property type="project" value="InterPro"/>
</dbReference>
<evidence type="ECO:0000256" key="4">
    <source>
        <dbReference type="SAM" id="MobiDB-lite"/>
    </source>
</evidence>
<keyword evidence="2" id="KW-0238">DNA-binding</keyword>
<feature type="compositionally biased region" description="Basic and acidic residues" evidence="4">
    <location>
        <begin position="155"/>
        <end position="176"/>
    </location>
</feature>
<dbReference type="Gene3D" id="1.10.10.10">
    <property type="entry name" value="Winged helix-like DNA-binding domain superfamily/Winged helix DNA-binding domain"/>
    <property type="match status" value="1"/>
</dbReference>
<feature type="domain" description="HTH marR-type" evidence="5">
    <location>
        <begin position="27"/>
        <end position="85"/>
    </location>
</feature>
<keyword evidence="3" id="KW-0804">Transcription</keyword>
<name>A0A2P8E7B1_9ACTN</name>
<dbReference type="EMBL" id="PYGE01000004">
    <property type="protein sequence ID" value="PSL05362.1"/>
    <property type="molecule type" value="Genomic_DNA"/>
</dbReference>
<accession>A0A2P8E7B1</accession>
<dbReference type="CDD" id="cd00090">
    <property type="entry name" value="HTH_ARSR"/>
    <property type="match status" value="1"/>
</dbReference>
<dbReference type="InterPro" id="IPR011991">
    <property type="entry name" value="ArsR-like_HTH"/>
</dbReference>
<organism evidence="6 7">
    <name type="scientific">Haloactinopolyspora alba</name>
    <dbReference type="NCBI Taxonomy" id="648780"/>
    <lineage>
        <taxon>Bacteria</taxon>
        <taxon>Bacillati</taxon>
        <taxon>Actinomycetota</taxon>
        <taxon>Actinomycetes</taxon>
        <taxon>Jiangellales</taxon>
        <taxon>Jiangellaceae</taxon>
        <taxon>Haloactinopolyspora</taxon>
    </lineage>
</organism>
<dbReference type="Pfam" id="PF12802">
    <property type="entry name" value="MarR_2"/>
    <property type="match status" value="1"/>
</dbReference>
<dbReference type="PANTHER" id="PTHR38465:SF2">
    <property type="entry name" value="HTH-TYPE TRANSCRIPTIONAL REGULATOR MMPR5"/>
    <property type="match status" value="1"/>
</dbReference>
<proteinExistence type="predicted"/>
<dbReference type="OrthoDB" id="67158at2"/>
<dbReference type="AlphaFoldDB" id="A0A2P8E7B1"/>
<dbReference type="InterPro" id="IPR052362">
    <property type="entry name" value="HTH-GbsR_regulator"/>
</dbReference>
<keyword evidence="7" id="KW-1185">Reference proteome</keyword>
<evidence type="ECO:0000256" key="1">
    <source>
        <dbReference type="ARBA" id="ARBA00023015"/>
    </source>
</evidence>
<gene>
    <name evidence="6" type="ORF">CLV30_104232</name>
</gene>
<dbReference type="SUPFAM" id="SSF46785">
    <property type="entry name" value="Winged helix' DNA-binding domain"/>
    <property type="match status" value="1"/>
</dbReference>
<dbReference type="InterPro" id="IPR036390">
    <property type="entry name" value="WH_DNA-bd_sf"/>
</dbReference>
<evidence type="ECO:0000313" key="7">
    <source>
        <dbReference type="Proteomes" id="UP000243528"/>
    </source>
</evidence>
<evidence type="ECO:0000259" key="5">
    <source>
        <dbReference type="Pfam" id="PF12802"/>
    </source>
</evidence>
<dbReference type="PANTHER" id="PTHR38465">
    <property type="entry name" value="HTH-TYPE TRANSCRIPTIONAL REGULATOR MJ1563-RELATED"/>
    <property type="match status" value="1"/>
</dbReference>
<dbReference type="Proteomes" id="UP000243528">
    <property type="component" value="Unassembled WGS sequence"/>
</dbReference>
<dbReference type="InterPro" id="IPR000835">
    <property type="entry name" value="HTH_MarR-typ"/>
</dbReference>
<dbReference type="RefSeq" id="WP_106536605.1">
    <property type="nucleotide sequence ID" value="NZ_ML142899.1"/>
</dbReference>
<evidence type="ECO:0000256" key="2">
    <source>
        <dbReference type="ARBA" id="ARBA00023125"/>
    </source>
</evidence>
<feature type="region of interest" description="Disordered" evidence="4">
    <location>
        <begin position="151"/>
        <end position="176"/>
    </location>
</feature>
<comment type="caution">
    <text evidence="6">The sequence shown here is derived from an EMBL/GenBank/DDBJ whole genome shotgun (WGS) entry which is preliminary data.</text>
</comment>